<protein>
    <submittedName>
        <fullName evidence="1">Uncharacterized protein</fullName>
    </submittedName>
</protein>
<proteinExistence type="predicted"/>
<name>A0A1G5VIX9_9EURY</name>
<gene>
    <name evidence="1" type="ORF">SAMN02910315_00619</name>
</gene>
<dbReference type="EMBL" id="FMXB01000004">
    <property type="protein sequence ID" value="SDA45366.1"/>
    <property type="molecule type" value="Genomic_DNA"/>
</dbReference>
<evidence type="ECO:0000313" key="2">
    <source>
        <dbReference type="Proteomes" id="UP000323439"/>
    </source>
</evidence>
<dbReference type="OrthoDB" id="380012at2157"/>
<dbReference type="Proteomes" id="UP000323439">
    <property type="component" value="Unassembled WGS sequence"/>
</dbReference>
<reference evidence="1 2" key="1">
    <citation type="submission" date="2016-10" db="EMBL/GenBank/DDBJ databases">
        <authorList>
            <person name="Varghese N."/>
            <person name="Submissions S."/>
        </authorList>
    </citation>
    <scope>NUCLEOTIDE SEQUENCE [LARGE SCALE GENOMIC DNA]</scope>
    <source>
        <strain evidence="1 2">DSM 16643</strain>
    </source>
</reference>
<keyword evidence="2" id="KW-1185">Reference proteome</keyword>
<evidence type="ECO:0000313" key="1">
    <source>
        <dbReference type="EMBL" id="SDA45366.1"/>
    </source>
</evidence>
<dbReference type="AlphaFoldDB" id="A0A1G5VIX9"/>
<organism evidence="1 2">
    <name type="scientific">Methanobrevibacter millerae</name>
    <dbReference type="NCBI Taxonomy" id="230361"/>
    <lineage>
        <taxon>Archaea</taxon>
        <taxon>Methanobacteriati</taxon>
        <taxon>Methanobacteriota</taxon>
        <taxon>Methanomada group</taxon>
        <taxon>Methanobacteria</taxon>
        <taxon>Methanobacteriales</taxon>
        <taxon>Methanobacteriaceae</taxon>
        <taxon>Methanobrevibacter</taxon>
    </lineage>
</organism>
<sequence length="185" mass="21196">MKKIFLILIVLLIFLPSAYAQSVTIHGADFEIPTIYEHGTAKESSYVYESGHTFRILGLENKDNLRINYGDDIVNAKSSEQTSIAGHDAIVIHDDYKGKEYTTIYLPIGNEIFLICYNDTYVRDDIKEMISKAPAQTMSTEDFLTSLNDAVDAYQEQVSNEQAELDAEAYQRANKPTNRYYFFWF</sequence>
<dbReference type="RefSeq" id="WP_149731251.1">
    <property type="nucleotide sequence ID" value="NZ_FMXB01000004.1"/>
</dbReference>
<accession>A0A1G5VIX9</accession>